<dbReference type="InterPro" id="IPR036249">
    <property type="entry name" value="Thioredoxin-like_sf"/>
</dbReference>
<proteinExistence type="inferred from homology"/>
<evidence type="ECO:0000313" key="11">
    <source>
        <dbReference type="EMBL" id="SFI74967.1"/>
    </source>
</evidence>
<dbReference type="GO" id="GO:0008324">
    <property type="term" value="F:monoatomic cation transmembrane transporter activity"/>
    <property type="evidence" value="ECO:0007669"/>
    <property type="project" value="UniProtKB-ARBA"/>
</dbReference>
<dbReference type="RefSeq" id="WP_092862388.1">
    <property type="nucleotide sequence ID" value="NZ_FOQH01000009.1"/>
</dbReference>
<dbReference type="CDD" id="cd03064">
    <property type="entry name" value="TRX_Fd_NuoE"/>
    <property type="match status" value="1"/>
</dbReference>
<feature type="region of interest" description="Disordered" evidence="10">
    <location>
        <begin position="238"/>
        <end position="272"/>
    </location>
</feature>
<dbReference type="GO" id="GO:1902494">
    <property type="term" value="C:catalytic complex"/>
    <property type="evidence" value="ECO:0007669"/>
    <property type="project" value="UniProtKB-ARBA"/>
</dbReference>
<keyword evidence="12" id="KW-1185">Reference proteome</keyword>
<dbReference type="InterPro" id="IPR042128">
    <property type="entry name" value="NuoE_dom"/>
</dbReference>
<evidence type="ECO:0000313" key="12">
    <source>
        <dbReference type="Proteomes" id="UP000199377"/>
    </source>
</evidence>
<dbReference type="GO" id="GO:0031090">
    <property type="term" value="C:organelle membrane"/>
    <property type="evidence" value="ECO:0007669"/>
    <property type="project" value="UniProtKB-ARBA"/>
</dbReference>
<comment type="cofactor">
    <cofactor evidence="8">
        <name>[2Fe-2S] cluster</name>
        <dbReference type="ChEBI" id="CHEBI:190135"/>
    </cofactor>
</comment>
<evidence type="ECO:0000256" key="8">
    <source>
        <dbReference type="ARBA" id="ARBA00034078"/>
    </source>
</evidence>
<dbReference type="GO" id="GO:0098662">
    <property type="term" value="P:inorganic cation transmembrane transport"/>
    <property type="evidence" value="ECO:0007669"/>
    <property type="project" value="UniProtKB-ARBA"/>
</dbReference>
<comment type="catalytic activity">
    <reaction evidence="9">
        <text>a quinone + NADH + 5 H(+)(in) = a quinol + NAD(+) + 4 H(+)(out)</text>
        <dbReference type="Rhea" id="RHEA:57888"/>
        <dbReference type="ChEBI" id="CHEBI:15378"/>
        <dbReference type="ChEBI" id="CHEBI:24646"/>
        <dbReference type="ChEBI" id="CHEBI:57540"/>
        <dbReference type="ChEBI" id="CHEBI:57945"/>
        <dbReference type="ChEBI" id="CHEBI:132124"/>
    </reaction>
</comment>
<dbReference type="FunFam" id="1.10.10.1590:FF:000001">
    <property type="entry name" value="NADH-quinone oxidoreductase subunit E"/>
    <property type="match status" value="1"/>
</dbReference>
<evidence type="ECO:0000256" key="9">
    <source>
        <dbReference type="ARBA" id="ARBA00047712"/>
    </source>
</evidence>
<evidence type="ECO:0000256" key="4">
    <source>
        <dbReference type="ARBA" id="ARBA00022967"/>
    </source>
</evidence>
<protein>
    <submittedName>
        <fullName evidence="11">NADH dehydrogenase subunit E</fullName>
    </submittedName>
</protein>
<dbReference type="FunFam" id="3.40.30.10:FF:000022">
    <property type="entry name" value="NADH dehydrogenase flavoprotein 2, mitochondrial"/>
    <property type="match status" value="1"/>
</dbReference>
<evidence type="ECO:0000256" key="5">
    <source>
        <dbReference type="ARBA" id="ARBA00023004"/>
    </source>
</evidence>
<dbReference type="GO" id="GO:0022890">
    <property type="term" value="F:inorganic cation transmembrane transporter activity"/>
    <property type="evidence" value="ECO:0007669"/>
    <property type="project" value="UniProtKB-ARBA"/>
</dbReference>
<feature type="compositionally biased region" description="Pro residues" evidence="10">
    <location>
        <begin position="249"/>
        <end position="259"/>
    </location>
</feature>
<dbReference type="Proteomes" id="UP000199377">
    <property type="component" value="Unassembled WGS sequence"/>
</dbReference>
<keyword evidence="4" id="KW-1278">Translocase</keyword>
<organism evidence="11 12">
    <name type="scientific">Albimonas pacifica</name>
    <dbReference type="NCBI Taxonomy" id="1114924"/>
    <lineage>
        <taxon>Bacteria</taxon>
        <taxon>Pseudomonadati</taxon>
        <taxon>Pseudomonadota</taxon>
        <taxon>Alphaproteobacteria</taxon>
        <taxon>Rhodobacterales</taxon>
        <taxon>Paracoccaceae</taxon>
        <taxon>Albimonas</taxon>
    </lineage>
</organism>
<keyword evidence="5" id="KW-0408">Iron</keyword>
<dbReference type="GO" id="GO:0098796">
    <property type="term" value="C:membrane protein complex"/>
    <property type="evidence" value="ECO:0007669"/>
    <property type="project" value="UniProtKB-ARBA"/>
</dbReference>
<dbReference type="PANTHER" id="PTHR10371">
    <property type="entry name" value="NADH DEHYDROGENASE UBIQUINONE FLAVOPROTEIN 2, MITOCHONDRIAL"/>
    <property type="match status" value="1"/>
</dbReference>
<evidence type="ECO:0000256" key="10">
    <source>
        <dbReference type="SAM" id="MobiDB-lite"/>
    </source>
</evidence>
<evidence type="ECO:0000256" key="2">
    <source>
        <dbReference type="ARBA" id="ARBA00022714"/>
    </source>
</evidence>
<name>A0A1I3KR98_9RHOB</name>
<evidence type="ECO:0000256" key="7">
    <source>
        <dbReference type="ARBA" id="ARBA00023027"/>
    </source>
</evidence>
<dbReference type="GO" id="GO:0003954">
    <property type="term" value="F:NADH dehydrogenase activity"/>
    <property type="evidence" value="ECO:0007669"/>
    <property type="project" value="TreeGrafter"/>
</dbReference>
<dbReference type="AlphaFoldDB" id="A0A1I3KR98"/>
<dbReference type="Gene3D" id="3.40.30.10">
    <property type="entry name" value="Glutaredoxin"/>
    <property type="match status" value="1"/>
</dbReference>
<dbReference type="GO" id="GO:0022804">
    <property type="term" value="F:active transmembrane transporter activity"/>
    <property type="evidence" value="ECO:0007669"/>
    <property type="project" value="UniProtKB-ARBA"/>
</dbReference>
<dbReference type="NCBIfam" id="TIGR01958">
    <property type="entry name" value="nuoE_fam"/>
    <property type="match status" value="1"/>
</dbReference>
<dbReference type="GO" id="GO:0031967">
    <property type="term" value="C:organelle envelope"/>
    <property type="evidence" value="ECO:0007669"/>
    <property type="project" value="UniProtKB-ARBA"/>
</dbReference>
<sequence length="362" mass="39132">MLRRLHHEQPESFAFTEANLEWAKTQIAKYPEGRQASAVIPLLWRAQEQEGWISRPIIETVASMLGMANIRVLEVASFYFMFQMAPVGRYNVQVCGTTTCMICGAEDLIAVCKEKIGPKAHTPYREGMFSWEEVECLGACANAPMVQIGKDFYEDLTAEKFAWILDELAEGRVPTPGPQGGRYASEPKTGLTALIIPEGEPRNSRNASVQLATALGDGQTRIQGTEAVATAAVINSDMGAPAPEKAPEAPQPEAAPPQPEAETEYDHEARPEGSEALEAIQPDVLAEAIEGKPDDLKKITGIGPAIEGNLNLAGVFHYSQIAGWSDAELAWIEANVTGAAGRASRDDWRGQAKTLAEDAGEN</sequence>
<dbReference type="OrthoDB" id="9807941at2"/>
<keyword evidence="7" id="KW-0520">NAD</keyword>
<evidence type="ECO:0000256" key="6">
    <source>
        <dbReference type="ARBA" id="ARBA00023014"/>
    </source>
</evidence>
<evidence type="ECO:0000256" key="3">
    <source>
        <dbReference type="ARBA" id="ARBA00022723"/>
    </source>
</evidence>
<dbReference type="Pfam" id="PF01257">
    <property type="entry name" value="2Fe-2S_thioredx"/>
    <property type="match status" value="1"/>
</dbReference>
<comment type="similarity">
    <text evidence="1">Belongs to the complex I 24 kDa subunit family.</text>
</comment>
<dbReference type="GO" id="GO:0051537">
    <property type="term" value="F:2 iron, 2 sulfur cluster binding"/>
    <property type="evidence" value="ECO:0007669"/>
    <property type="project" value="UniProtKB-KW"/>
</dbReference>
<gene>
    <name evidence="11" type="ORF">SAMN05216258_10960</name>
</gene>
<reference evidence="11 12" key="1">
    <citation type="submission" date="2016-10" db="EMBL/GenBank/DDBJ databases">
        <authorList>
            <person name="de Groot N.N."/>
        </authorList>
    </citation>
    <scope>NUCLEOTIDE SEQUENCE [LARGE SCALE GENOMIC DNA]</scope>
    <source>
        <strain evidence="11 12">CGMCC 1.11030</strain>
    </source>
</reference>
<dbReference type="Gene3D" id="1.10.10.1590">
    <property type="entry name" value="NADH-quinone oxidoreductase subunit E"/>
    <property type="match status" value="1"/>
</dbReference>
<accession>A0A1I3KR98</accession>
<dbReference type="InterPro" id="IPR002023">
    <property type="entry name" value="NuoE-like"/>
</dbReference>
<dbReference type="EMBL" id="FOQH01000009">
    <property type="protein sequence ID" value="SFI74967.1"/>
    <property type="molecule type" value="Genomic_DNA"/>
</dbReference>
<dbReference type="PANTHER" id="PTHR10371:SF3">
    <property type="entry name" value="NADH DEHYDROGENASE [UBIQUINONE] FLAVOPROTEIN 2, MITOCHONDRIAL"/>
    <property type="match status" value="1"/>
</dbReference>
<keyword evidence="3" id="KW-0479">Metal-binding</keyword>
<dbReference type="SUPFAM" id="SSF52833">
    <property type="entry name" value="Thioredoxin-like"/>
    <property type="match status" value="1"/>
</dbReference>
<keyword evidence="6" id="KW-0411">Iron-sulfur</keyword>
<dbReference type="InterPro" id="IPR041921">
    <property type="entry name" value="NuoE_N"/>
</dbReference>
<dbReference type="NCBIfam" id="NF005724">
    <property type="entry name" value="PRK07539.1-4"/>
    <property type="match status" value="1"/>
</dbReference>
<keyword evidence="2" id="KW-0001">2Fe-2S</keyword>
<dbReference type="GO" id="GO:0046872">
    <property type="term" value="F:metal ion binding"/>
    <property type="evidence" value="ECO:0007669"/>
    <property type="project" value="UniProtKB-KW"/>
</dbReference>
<evidence type="ECO:0000256" key="1">
    <source>
        <dbReference type="ARBA" id="ARBA00010643"/>
    </source>
</evidence>
<feature type="region of interest" description="Disordered" evidence="10">
    <location>
        <begin position="340"/>
        <end position="362"/>
    </location>
</feature>
<dbReference type="STRING" id="1114924.SAMN05216258_10960"/>